<protein>
    <submittedName>
        <fullName evidence="1">Uncharacterized protein</fullName>
    </submittedName>
</protein>
<keyword evidence="1" id="KW-0614">Plasmid</keyword>
<dbReference type="AlphaFoldDB" id="A0A7T8ARX6"/>
<dbReference type="EMBL" id="CP060812">
    <property type="protein sequence ID" value="QQN89637.1"/>
    <property type="molecule type" value="Genomic_DNA"/>
</dbReference>
<accession>A0A7T8ARX6</accession>
<gene>
    <name evidence="1" type="ORF">IAQ69_15835</name>
</gene>
<name>A0A7T8ARX6_9GAMM</name>
<dbReference type="Proteomes" id="UP000596079">
    <property type="component" value="Plasmid pXM9F202-2-186k"/>
</dbReference>
<geneLocation type="plasmid" evidence="1 2">
    <name>pXM9F202-2-186k</name>
</geneLocation>
<evidence type="ECO:0000313" key="1">
    <source>
        <dbReference type="EMBL" id="QQN89637.1"/>
    </source>
</evidence>
<sequence length="103" mass="11756">MSNYFEELGLLHATELDAKSVKTLAMSFKLPEPDLMKLDVFCEDMGINRSKFIHMLLDDQKAFDALKTYMLASQKNIDDLALPDSIRGKFETYLQLEDPSSDC</sequence>
<proteinExistence type="predicted"/>
<evidence type="ECO:0000313" key="2">
    <source>
        <dbReference type="Proteomes" id="UP000596079"/>
    </source>
</evidence>
<reference evidence="1 2" key="1">
    <citation type="submission" date="2020-08" db="EMBL/GenBank/DDBJ databases">
        <title>Emergence of ISAba1-mediated novel tet(X) in Acinetobacter variabilis from a chicken farm.</title>
        <authorList>
            <person name="Peng K."/>
            <person name="Li R."/>
        </authorList>
    </citation>
    <scope>NUCLEOTIDE SEQUENCE [LARGE SCALE GENOMIC DNA]</scope>
    <source>
        <strain evidence="1 2">XM9F202-2</strain>
        <plasmid evidence="1 2">pXM9F202-2-186k</plasmid>
    </source>
</reference>
<dbReference type="RefSeq" id="WP_004282111.1">
    <property type="nucleotide sequence ID" value="NZ_CP060812.1"/>
</dbReference>
<organism evidence="1 2">
    <name type="scientific">Acinetobacter variabilis</name>
    <dbReference type="NCBI Taxonomy" id="70346"/>
    <lineage>
        <taxon>Bacteria</taxon>
        <taxon>Pseudomonadati</taxon>
        <taxon>Pseudomonadota</taxon>
        <taxon>Gammaproteobacteria</taxon>
        <taxon>Moraxellales</taxon>
        <taxon>Moraxellaceae</taxon>
        <taxon>Acinetobacter</taxon>
    </lineage>
</organism>